<name>A0A831K9N9_9GAMM</name>
<dbReference type="GO" id="GO:0004222">
    <property type="term" value="F:metalloendopeptidase activity"/>
    <property type="evidence" value="ECO:0007669"/>
    <property type="project" value="InterPro"/>
</dbReference>
<dbReference type="SUPFAM" id="SSF55486">
    <property type="entry name" value="Metalloproteases ('zincins'), catalytic domain"/>
    <property type="match status" value="1"/>
</dbReference>
<dbReference type="InterPro" id="IPR024077">
    <property type="entry name" value="Neurolysin/TOP_dom2"/>
</dbReference>
<sequence length="249" mass="28415">MQYLLKRISATAALLFSISCSMLIHAQAPASLEHYQEVATKSGVLFNLPQWEKTPAQINAATETAISTANQRLDIIARRQPQEMTFANTIAALDDAYYPAIAVSHRMNLIHETNSDKTMRDAAYEAIKRLEKWLVDTSFRRDVYQVVNTFAATKPKVTGEDAKYLKTVLRDYRRNGMELPDAKRRQLQKLKNRLNELQLEFQTNITNANTLVVFSRKELEGVSDDFLGNKEILDDDGNYRVNANVTWQI</sequence>
<dbReference type="GO" id="GO:0006518">
    <property type="term" value="P:peptide metabolic process"/>
    <property type="evidence" value="ECO:0007669"/>
    <property type="project" value="TreeGrafter"/>
</dbReference>
<comment type="caution">
    <text evidence="3">The sequence shown here is derived from an EMBL/GenBank/DDBJ whole genome shotgun (WGS) entry which is preliminary data.</text>
</comment>
<dbReference type="InterPro" id="IPR024080">
    <property type="entry name" value="Neurolysin/TOP_N"/>
</dbReference>
<dbReference type="PANTHER" id="PTHR11804">
    <property type="entry name" value="PROTEASE M3 THIMET OLIGOPEPTIDASE-RELATED"/>
    <property type="match status" value="1"/>
</dbReference>
<organism evidence="3">
    <name type="scientific">Thiolapillus brandeum</name>
    <dbReference type="NCBI Taxonomy" id="1076588"/>
    <lineage>
        <taxon>Bacteria</taxon>
        <taxon>Pseudomonadati</taxon>
        <taxon>Pseudomonadota</taxon>
        <taxon>Gammaproteobacteria</taxon>
        <taxon>Chromatiales</taxon>
        <taxon>Sedimenticolaceae</taxon>
        <taxon>Thiolapillus</taxon>
    </lineage>
</organism>
<feature type="signal peptide" evidence="2">
    <location>
        <begin position="1"/>
        <end position="26"/>
    </location>
</feature>
<dbReference type="InterPro" id="IPR045090">
    <property type="entry name" value="Pept_M3A_M3B"/>
</dbReference>
<dbReference type="PANTHER" id="PTHR11804:SF84">
    <property type="entry name" value="SACCHAROLYSIN"/>
    <property type="match status" value="1"/>
</dbReference>
<evidence type="ECO:0000313" key="3">
    <source>
        <dbReference type="EMBL" id="HDK38390.1"/>
    </source>
</evidence>
<evidence type="ECO:0000256" key="2">
    <source>
        <dbReference type="SAM" id="SignalP"/>
    </source>
</evidence>
<evidence type="ECO:0000256" key="1">
    <source>
        <dbReference type="SAM" id="Coils"/>
    </source>
</evidence>
<keyword evidence="1" id="KW-0175">Coiled coil</keyword>
<keyword evidence="2" id="KW-0732">Signal</keyword>
<dbReference type="Gene3D" id="1.10.1370.10">
    <property type="entry name" value="Neurolysin, domain 3"/>
    <property type="match status" value="1"/>
</dbReference>
<dbReference type="Proteomes" id="UP000885822">
    <property type="component" value="Unassembled WGS sequence"/>
</dbReference>
<gene>
    <name evidence="3" type="ORF">ENG92_05185</name>
</gene>
<dbReference type="AlphaFoldDB" id="A0A831K9N9"/>
<feature type="non-terminal residue" evidence="3">
    <location>
        <position position="249"/>
    </location>
</feature>
<protein>
    <submittedName>
        <fullName evidence="3">Uncharacterized protein</fullName>
    </submittedName>
</protein>
<reference evidence="3" key="1">
    <citation type="journal article" date="2020" name="mSystems">
        <title>Genome- and Community-Level Interaction Insights into Carbon Utilization and Element Cycling Functions of Hydrothermarchaeota in Hydrothermal Sediment.</title>
        <authorList>
            <person name="Zhou Z."/>
            <person name="Liu Y."/>
            <person name="Xu W."/>
            <person name="Pan J."/>
            <person name="Luo Z.H."/>
            <person name="Li M."/>
        </authorList>
    </citation>
    <scope>NUCLEOTIDE SEQUENCE [LARGE SCALE GENOMIC DNA]</scope>
    <source>
        <strain evidence="3">HyVt-26</strain>
    </source>
</reference>
<proteinExistence type="predicted"/>
<dbReference type="GO" id="GO:0006508">
    <property type="term" value="P:proteolysis"/>
    <property type="evidence" value="ECO:0007669"/>
    <property type="project" value="InterPro"/>
</dbReference>
<dbReference type="EMBL" id="DRCV01000228">
    <property type="protein sequence ID" value="HDK38390.1"/>
    <property type="molecule type" value="Genomic_DNA"/>
</dbReference>
<feature type="coiled-coil region" evidence="1">
    <location>
        <begin position="180"/>
        <end position="207"/>
    </location>
</feature>
<accession>A0A831K9N9</accession>
<dbReference type="PROSITE" id="PS51257">
    <property type="entry name" value="PROKAR_LIPOPROTEIN"/>
    <property type="match status" value="1"/>
</dbReference>
<feature type="chain" id="PRO_5032636425" evidence="2">
    <location>
        <begin position="27"/>
        <end position="249"/>
    </location>
</feature>
<dbReference type="Gene3D" id="1.20.1050.40">
    <property type="entry name" value="Endopeptidase. Chain P, domain 1"/>
    <property type="match status" value="1"/>
</dbReference>